<dbReference type="NCBIfam" id="TIGR03359">
    <property type="entry name" value="VI_chp_6"/>
    <property type="match status" value="1"/>
</dbReference>
<evidence type="ECO:0000313" key="2">
    <source>
        <dbReference type="Proteomes" id="UP000321638"/>
    </source>
</evidence>
<dbReference type="Proteomes" id="UP000321638">
    <property type="component" value="Unassembled WGS sequence"/>
</dbReference>
<organism evidence="1 2">
    <name type="scientific">Vineibacter terrae</name>
    <dbReference type="NCBI Taxonomy" id="2586908"/>
    <lineage>
        <taxon>Bacteria</taxon>
        <taxon>Pseudomonadati</taxon>
        <taxon>Pseudomonadota</taxon>
        <taxon>Alphaproteobacteria</taxon>
        <taxon>Hyphomicrobiales</taxon>
        <taxon>Vineibacter</taxon>
    </lineage>
</organism>
<comment type="caution">
    <text evidence="1">The sequence shown here is derived from an EMBL/GenBank/DDBJ whole genome shotgun (WGS) entry which is preliminary data.</text>
</comment>
<dbReference type="EMBL" id="VDUZ01000009">
    <property type="protein sequence ID" value="TXL77157.1"/>
    <property type="molecule type" value="Genomic_DNA"/>
</dbReference>
<dbReference type="OrthoDB" id="9763676at2"/>
<reference evidence="1 2" key="1">
    <citation type="submission" date="2019-06" db="EMBL/GenBank/DDBJ databases">
        <title>New taxonomy in bacterial strain CC-CFT640, isolated from vineyard.</title>
        <authorList>
            <person name="Lin S.-Y."/>
            <person name="Tsai C.-F."/>
            <person name="Young C.-C."/>
        </authorList>
    </citation>
    <scope>NUCLEOTIDE SEQUENCE [LARGE SCALE GENOMIC DNA]</scope>
    <source>
        <strain evidence="1 2">CC-CFT640</strain>
    </source>
</reference>
<accession>A0A5C8PR97</accession>
<sequence>MDDLLPLYNRELEFLRRDAMRFAEAYPKIAGRLRLGPDVSADPHVERLIEAVALLNARTRLKIEDEFPELTESVLNTLYPHYLLPVPPMGIARIDAVPEVTEPLRLARSEELQTDPVDGERCRVRTTQEVTLWPIEIASTTLQGRPFRAPVNPRASGALGVLHMRLRCMGTSTTFEALQPDPLRFFINAPMERALPLYELIMNRLVGIAVSEGPDDTRPVFLAPSAVRPIGFGRDEAMLPYPARSFSGYRILSEYFALPQKFLFFEVSGLGARCMAGAGRELDLFFYLSDTDKDLERGVVAGDMQLNCVPVINLFRHRAEPVRLDGTQFENRVIPDARRPDVLEIYSVERVTATSPDSGEHTLDPFFGIRHDSAPGSRFWQASRRAGVGARDRGTELFLSVFNRDANANTPANWIVSVDTVCFNRDLVARLSGSGGQIRLELVTPAAAVRQVVMITPFTPTRRPPLSTGRLWRLLSHLSLNHLSITDGEAGADALREVLRLYDWGDREESRSLIGGIRSIESRRALARVPVGPSTTIAHGLDLDLLLAAENYSAGNAYLLASVLERFFGLYAAVNAFTRLTVRLTGRTGKLASWPPRTGEKTLL</sequence>
<keyword evidence="2" id="KW-1185">Reference proteome</keyword>
<evidence type="ECO:0000313" key="1">
    <source>
        <dbReference type="EMBL" id="TXL77157.1"/>
    </source>
</evidence>
<proteinExistence type="predicted"/>
<dbReference type="RefSeq" id="WP_147846857.1">
    <property type="nucleotide sequence ID" value="NZ_VDUZ01000009.1"/>
</dbReference>
<dbReference type="AlphaFoldDB" id="A0A5C8PR97"/>
<protein>
    <submittedName>
        <fullName evidence="1">Type VI secretion system baseplate subunit TssF</fullName>
    </submittedName>
</protein>
<gene>
    <name evidence="1" type="primary">tssF</name>
    <name evidence="1" type="ORF">FHP25_10355</name>
</gene>
<dbReference type="PANTHER" id="PTHR35370">
    <property type="entry name" value="CYTOPLASMIC PROTEIN-RELATED-RELATED"/>
    <property type="match status" value="1"/>
</dbReference>
<dbReference type="PANTHER" id="PTHR35370:SF1">
    <property type="entry name" value="TYPE VI SECRETION SYSTEM COMPONENT TSSF1"/>
    <property type="match status" value="1"/>
</dbReference>
<dbReference type="InterPro" id="IPR010272">
    <property type="entry name" value="T6SS_TssF"/>
</dbReference>
<name>A0A5C8PR97_9HYPH</name>
<dbReference type="PIRSF" id="PIRSF028304">
    <property type="entry name" value="UCP028304"/>
    <property type="match status" value="1"/>
</dbReference>
<dbReference type="Pfam" id="PF05947">
    <property type="entry name" value="T6SS_TssF"/>
    <property type="match status" value="1"/>
</dbReference>